<evidence type="ECO:0000256" key="1">
    <source>
        <dbReference type="ARBA" id="ARBA00004141"/>
    </source>
</evidence>
<dbReference type="InterPro" id="IPR045861">
    <property type="entry name" value="CorA_cytoplasmic_dom"/>
</dbReference>
<accession>A0AA88GMR5</accession>
<keyword evidence="9" id="KW-1185">Reference proteome</keyword>
<comment type="subcellular location">
    <subcellularLocation>
        <location evidence="1">Membrane</location>
        <topology evidence="1">Multi-pass membrane protein</topology>
    </subcellularLocation>
</comment>
<dbReference type="PANTHER" id="PTHR21535">
    <property type="entry name" value="MAGNESIUM AND COBALT TRANSPORT PROTEIN/MITOCHONDRIAL IMPORT INNER MEMBRANE TRANSLOCASE SUBUNIT TIM8"/>
    <property type="match status" value="1"/>
</dbReference>
<evidence type="ECO:0000313" key="9">
    <source>
        <dbReference type="Proteomes" id="UP000816034"/>
    </source>
</evidence>
<dbReference type="Pfam" id="PF01544">
    <property type="entry name" value="CorA"/>
    <property type="match status" value="2"/>
</dbReference>
<proteinExistence type="inferred from homology"/>
<dbReference type="SUPFAM" id="SSF143865">
    <property type="entry name" value="CorA soluble domain-like"/>
    <property type="match status" value="1"/>
</dbReference>
<dbReference type="GO" id="GO:0015095">
    <property type="term" value="F:magnesium ion transmembrane transporter activity"/>
    <property type="evidence" value="ECO:0007669"/>
    <property type="project" value="InterPro"/>
</dbReference>
<gene>
    <name evidence="8" type="ORF">C9374_006218</name>
</gene>
<evidence type="ECO:0000256" key="7">
    <source>
        <dbReference type="SAM" id="Phobius"/>
    </source>
</evidence>
<dbReference type="Gene3D" id="1.20.58.340">
    <property type="entry name" value="Magnesium transport protein CorA, transmembrane region"/>
    <property type="match status" value="2"/>
</dbReference>
<dbReference type="InterPro" id="IPR045863">
    <property type="entry name" value="CorA_TM1_TM2"/>
</dbReference>
<keyword evidence="3 7" id="KW-0812">Transmembrane</keyword>
<dbReference type="GO" id="GO:0016020">
    <property type="term" value="C:membrane"/>
    <property type="evidence" value="ECO:0007669"/>
    <property type="project" value="UniProtKB-SubCell"/>
</dbReference>
<comment type="caution">
    <text evidence="8">The sequence shown here is derived from an EMBL/GenBank/DDBJ whole genome shotgun (WGS) entry which is preliminary data.</text>
</comment>
<keyword evidence="5 7" id="KW-0472">Membrane</keyword>
<reference evidence="8 9" key="1">
    <citation type="journal article" date="2018" name="BMC Genomics">
        <title>The genome of Naegleria lovaniensis, the basis for a comparative approach to unravel pathogenicity factors of the human pathogenic amoeba N. fowleri.</title>
        <authorList>
            <person name="Liechti N."/>
            <person name="Schurch N."/>
            <person name="Bruggmann R."/>
            <person name="Wittwer M."/>
        </authorList>
    </citation>
    <scope>NUCLEOTIDE SEQUENCE [LARGE SCALE GENOMIC DNA]</scope>
    <source>
        <strain evidence="8 9">ATCC 30569</strain>
    </source>
</reference>
<evidence type="ECO:0000256" key="3">
    <source>
        <dbReference type="ARBA" id="ARBA00022692"/>
    </source>
</evidence>
<keyword evidence="4 7" id="KW-1133">Transmembrane helix</keyword>
<dbReference type="RefSeq" id="XP_044547513.1">
    <property type="nucleotide sequence ID" value="XM_044696054.1"/>
</dbReference>
<dbReference type="GeneID" id="68098672"/>
<comment type="similarity">
    <text evidence="2">Belongs to the CorA metal ion transporter (MIT) (TC 1.A.35) family.</text>
</comment>
<feature type="compositionally biased region" description="Basic residues" evidence="6">
    <location>
        <begin position="81"/>
        <end position="92"/>
    </location>
</feature>
<dbReference type="AlphaFoldDB" id="A0AA88GMR5"/>
<dbReference type="Proteomes" id="UP000816034">
    <property type="component" value="Unassembled WGS sequence"/>
</dbReference>
<dbReference type="InterPro" id="IPR002523">
    <property type="entry name" value="MgTranspt_CorA/ZnTranspt_ZntB"/>
</dbReference>
<protein>
    <submittedName>
        <fullName evidence="8">Uncharacterized protein</fullName>
    </submittedName>
</protein>
<dbReference type="EMBL" id="PYSW02000026">
    <property type="protein sequence ID" value="KAG2381834.1"/>
    <property type="molecule type" value="Genomic_DNA"/>
</dbReference>
<evidence type="ECO:0000313" key="8">
    <source>
        <dbReference type="EMBL" id="KAG2381834.1"/>
    </source>
</evidence>
<feature type="compositionally biased region" description="Basic and acidic residues" evidence="6">
    <location>
        <begin position="165"/>
        <end position="179"/>
    </location>
</feature>
<evidence type="ECO:0000256" key="4">
    <source>
        <dbReference type="ARBA" id="ARBA00022989"/>
    </source>
</evidence>
<dbReference type="Gene3D" id="3.30.460.20">
    <property type="entry name" value="CorA soluble domain-like"/>
    <property type="match status" value="1"/>
</dbReference>
<organism evidence="8 9">
    <name type="scientific">Naegleria lovaniensis</name>
    <name type="common">Amoeba</name>
    <dbReference type="NCBI Taxonomy" id="51637"/>
    <lineage>
        <taxon>Eukaryota</taxon>
        <taxon>Discoba</taxon>
        <taxon>Heterolobosea</taxon>
        <taxon>Tetramitia</taxon>
        <taxon>Eutetramitia</taxon>
        <taxon>Vahlkampfiidae</taxon>
        <taxon>Naegleria</taxon>
    </lineage>
</organism>
<dbReference type="CDD" id="cd12829">
    <property type="entry name" value="Alr1p-like"/>
    <property type="match status" value="1"/>
</dbReference>
<feature type="compositionally biased region" description="Acidic residues" evidence="6">
    <location>
        <begin position="153"/>
        <end position="164"/>
    </location>
</feature>
<name>A0AA88GMR5_NAELO</name>
<dbReference type="SUPFAM" id="SSF144083">
    <property type="entry name" value="Magnesium transport protein CorA, transmembrane region"/>
    <property type="match status" value="1"/>
</dbReference>
<evidence type="ECO:0000256" key="6">
    <source>
        <dbReference type="SAM" id="MobiDB-lite"/>
    </source>
</evidence>
<feature type="region of interest" description="Disordered" evidence="6">
    <location>
        <begin position="1"/>
        <end position="62"/>
    </location>
</feature>
<feature type="compositionally biased region" description="Polar residues" evidence="6">
    <location>
        <begin position="1"/>
        <end position="20"/>
    </location>
</feature>
<evidence type="ECO:0000256" key="2">
    <source>
        <dbReference type="ARBA" id="ARBA00009765"/>
    </source>
</evidence>
<feature type="region of interest" description="Disordered" evidence="6">
    <location>
        <begin position="78"/>
        <end position="103"/>
    </location>
</feature>
<dbReference type="InterPro" id="IPR044089">
    <property type="entry name" value="Alr1-like"/>
</dbReference>
<dbReference type="PANTHER" id="PTHR21535:SF51">
    <property type="entry name" value="MANGANESE RESISTANCE PROTEIN MNR2"/>
    <property type="match status" value="1"/>
</dbReference>
<feature type="transmembrane region" description="Helical" evidence="7">
    <location>
        <begin position="531"/>
        <end position="550"/>
    </location>
</feature>
<feature type="region of interest" description="Disordered" evidence="6">
    <location>
        <begin position="144"/>
        <end position="180"/>
    </location>
</feature>
<feature type="transmembrane region" description="Helical" evidence="7">
    <location>
        <begin position="562"/>
        <end position="583"/>
    </location>
</feature>
<evidence type="ECO:0000256" key="5">
    <source>
        <dbReference type="ARBA" id="ARBA00023136"/>
    </source>
</evidence>
<sequence>MVQPQHSLLSEAMNKTTTSNDQDHENNNKIQTTTTNHEDTGSDHSGAQVADHSAPSEILSTNADRCVASTTVVDENNQPLSRKKAFTKRFHQDRRPSIKSPNIAKDEKDVGSMLISPLTSHTFPYLFSAPESFVSEHVQAIGTEDFKRRTEDENVSSDDNETTSDVDKRDSIEFQKDENEQLQNQVETPLTEVSEKTEEINRKLYCQKSPRQNLKREEDKGEEAFWIDCQQCSPEEVNELQKYFRFHPLTAEDCINNDSGEKWEVFDNYLFFSITGQIADKAAMNEYLPCYLNILIFDNCVVTIHDKPIEGMNLLMNRIEKEFEFDRKYNQKIRAKQSFREQQEVIEEIHSTLENTEKKQAQPLSMAGTSESTPLRLKKGRAKKSTYIISPSWVFYAYLDAIIDVYIPKVDNLIRECDTLDEFTVSLNTSEKEDLLWRIALNKRRTAELRKLLLPKQKMITYLVSSRVEIPFMDRDVQLFLRDVLDHLMYCCDRLEIARDSLNQSHTNYLTRVQIEIAQNSQKTDAFMNRITVFASIFGPLSVLSGIWGMNVKVPGQGEDNLYWFFGLCSFMAIIVITMIILLRKQLVNM</sequence>